<name>A0ABQ6FL38_9CHLR</name>
<proteinExistence type="predicted"/>
<accession>A0ABQ6FL38</accession>
<dbReference type="EMBL" id="BSRI01000001">
    <property type="protein sequence ID" value="GLV53242.1"/>
    <property type="molecule type" value="Genomic_DNA"/>
</dbReference>
<keyword evidence="2" id="KW-1185">Reference proteome</keyword>
<organism evidence="1 2">
    <name type="scientific">Dictyobacter halimunensis</name>
    <dbReference type="NCBI Taxonomy" id="3026934"/>
    <lineage>
        <taxon>Bacteria</taxon>
        <taxon>Bacillati</taxon>
        <taxon>Chloroflexota</taxon>
        <taxon>Ktedonobacteria</taxon>
        <taxon>Ktedonobacterales</taxon>
        <taxon>Dictyobacteraceae</taxon>
        <taxon>Dictyobacter</taxon>
    </lineage>
</organism>
<dbReference type="Proteomes" id="UP001344906">
    <property type="component" value="Unassembled WGS sequence"/>
</dbReference>
<dbReference type="RefSeq" id="WP_338246709.1">
    <property type="nucleotide sequence ID" value="NZ_BSRI01000001.1"/>
</dbReference>
<gene>
    <name evidence="1" type="ORF">KDH_00970</name>
</gene>
<sequence length="106" mass="10741">MDDVDGAIWARSEHVGDDALEIGVEMLGAREGHGLQACLEGIIGGVVQAEQGALLCEREAGVLVVEVEGVAEKARGAGGEVIPGSEDGRVVGHGGVLSVWLPEAAS</sequence>
<evidence type="ECO:0000313" key="2">
    <source>
        <dbReference type="Proteomes" id="UP001344906"/>
    </source>
</evidence>
<evidence type="ECO:0000313" key="1">
    <source>
        <dbReference type="EMBL" id="GLV53242.1"/>
    </source>
</evidence>
<protein>
    <submittedName>
        <fullName evidence="1">Uncharacterized protein</fullName>
    </submittedName>
</protein>
<reference evidence="1 2" key="1">
    <citation type="submission" date="2023-02" db="EMBL/GenBank/DDBJ databases">
        <title>Dictyobacter halimunensis sp. nov., a new member of the class Ktedonobacteria from forest soil in a geothermal area.</title>
        <authorList>
            <person name="Rachmania M.K."/>
            <person name="Ningsih F."/>
            <person name="Sakai Y."/>
            <person name="Yabe S."/>
            <person name="Yokota A."/>
            <person name="Sjamsuridzal W."/>
        </authorList>
    </citation>
    <scope>NUCLEOTIDE SEQUENCE [LARGE SCALE GENOMIC DNA]</scope>
    <source>
        <strain evidence="1 2">S3.2.2.5</strain>
    </source>
</reference>
<comment type="caution">
    <text evidence="1">The sequence shown here is derived from an EMBL/GenBank/DDBJ whole genome shotgun (WGS) entry which is preliminary data.</text>
</comment>